<evidence type="ECO:0000313" key="2">
    <source>
        <dbReference type="EMBL" id="ORP01592.1"/>
    </source>
</evidence>
<dbReference type="Proteomes" id="UP000193505">
    <property type="component" value="Unassembled WGS sequence"/>
</dbReference>
<dbReference type="CDD" id="cd00093">
    <property type="entry name" value="HTH_XRE"/>
    <property type="match status" value="1"/>
</dbReference>
<dbReference type="GO" id="GO:0003677">
    <property type="term" value="F:DNA binding"/>
    <property type="evidence" value="ECO:0007669"/>
    <property type="project" value="InterPro"/>
</dbReference>
<dbReference type="AlphaFoldDB" id="A0A1X1KQT1"/>
<dbReference type="InterPro" id="IPR001387">
    <property type="entry name" value="Cro/C1-type_HTH"/>
</dbReference>
<evidence type="ECO:0000313" key="3">
    <source>
        <dbReference type="Proteomes" id="UP000193505"/>
    </source>
</evidence>
<dbReference type="RefSeq" id="WP_084954500.1">
    <property type="nucleotide sequence ID" value="NZ_JAJNSB010000004.1"/>
</dbReference>
<comment type="caution">
    <text evidence="2">The sequence shown here is derived from an EMBL/GenBank/DDBJ whole genome shotgun (WGS) entry which is preliminary data.</text>
</comment>
<feature type="domain" description="HTH cro/C1-type" evidence="1">
    <location>
        <begin position="7"/>
        <end position="66"/>
    </location>
</feature>
<dbReference type="Pfam" id="PF13443">
    <property type="entry name" value="HTH_26"/>
    <property type="match status" value="1"/>
</dbReference>
<reference evidence="2 3" key="1">
    <citation type="journal article" date="2016" name="Eur. J. Clin. Microbiol. Infect. Dis.">
        <title>Whole genome sequencing as a tool for phylogenetic analysis of clinical strains of Mitis group streptococci.</title>
        <authorList>
            <person name="Rasmussen L.H."/>
            <person name="Dargis R."/>
            <person name="Hojholt K."/>
            <person name="Christensen J.J."/>
            <person name="Skovgaard O."/>
            <person name="Justesen U.S."/>
            <person name="Rosenvinge F.S."/>
            <person name="Moser C."/>
            <person name="Lukjancenko O."/>
            <person name="Rasmussen S."/>
            <person name="Nielsen X.C."/>
        </authorList>
    </citation>
    <scope>NUCLEOTIDE SEQUENCE [LARGE SCALE GENOMIC DNA]</scope>
    <source>
        <strain evidence="2 3">OD_310347_11</strain>
    </source>
</reference>
<accession>A0A1X1KQT1</accession>
<evidence type="ECO:0000259" key="1">
    <source>
        <dbReference type="Pfam" id="PF13443"/>
    </source>
</evidence>
<name>A0A1X1KQT1_STRMT</name>
<organism evidence="2 3">
    <name type="scientific">Streptococcus mitis</name>
    <dbReference type="NCBI Taxonomy" id="28037"/>
    <lineage>
        <taxon>Bacteria</taxon>
        <taxon>Bacillati</taxon>
        <taxon>Bacillota</taxon>
        <taxon>Bacilli</taxon>
        <taxon>Lactobacillales</taxon>
        <taxon>Streptococcaceae</taxon>
        <taxon>Streptococcus</taxon>
        <taxon>Streptococcus mitis group</taxon>
    </lineage>
</organism>
<sequence>MIKTNFAVLMAERGLKIADVYEDTGISKTTLMALSENTGKGVQFDTVDKLCNYLGIELKDFFVYSPYIWKVYNKDNYEYKEDGDNVIAINLKSPHSERIYIAKLFFFSPKHIDSPTDDDSIKLWVRLSLDEDSGNFGYKEFYNFISSLPVGFQTHFYNDVIEVLKNHYLNSKTVISAYRYDFHPTKEYLTEISLNKNDKVIISFFDDYGSSHAPKEVQVDKTIKID</sequence>
<dbReference type="InterPro" id="IPR010982">
    <property type="entry name" value="Lambda_DNA-bd_dom_sf"/>
</dbReference>
<protein>
    <submittedName>
        <fullName evidence="2">XRE family transcriptional regulator</fullName>
    </submittedName>
</protein>
<dbReference type="Gene3D" id="1.10.260.40">
    <property type="entry name" value="lambda repressor-like DNA-binding domains"/>
    <property type="match status" value="1"/>
</dbReference>
<proteinExistence type="predicted"/>
<gene>
    <name evidence="2" type="ORF">B7694_10635</name>
</gene>
<dbReference type="EMBL" id="NCVL01000057">
    <property type="protein sequence ID" value="ORP01592.1"/>
    <property type="molecule type" value="Genomic_DNA"/>
</dbReference>
<dbReference type="SUPFAM" id="SSF47413">
    <property type="entry name" value="lambda repressor-like DNA-binding domains"/>
    <property type="match status" value="1"/>
</dbReference>